<feature type="transmembrane region" description="Helical" evidence="1">
    <location>
        <begin position="262"/>
        <end position="282"/>
    </location>
</feature>
<dbReference type="OrthoDB" id="9812899at2"/>
<proteinExistence type="predicted"/>
<evidence type="ECO:0000313" key="3">
    <source>
        <dbReference type="EMBL" id="SFD78833.1"/>
    </source>
</evidence>
<keyword evidence="1" id="KW-0812">Transmembrane</keyword>
<feature type="transmembrane region" description="Helical" evidence="1">
    <location>
        <begin position="225"/>
        <end position="250"/>
    </location>
</feature>
<feature type="transmembrane region" description="Helical" evidence="1">
    <location>
        <begin position="288"/>
        <end position="306"/>
    </location>
</feature>
<dbReference type="EMBL" id="FOMW01000002">
    <property type="protein sequence ID" value="SFD78833.1"/>
    <property type="molecule type" value="Genomic_DNA"/>
</dbReference>
<dbReference type="AlphaFoldDB" id="A0A1I1VCK6"/>
<feature type="transmembrane region" description="Helical" evidence="1">
    <location>
        <begin position="153"/>
        <end position="174"/>
    </location>
</feature>
<keyword evidence="1" id="KW-1133">Transmembrane helix</keyword>
<feature type="transmembrane region" description="Helical" evidence="1">
    <location>
        <begin position="71"/>
        <end position="92"/>
    </location>
</feature>
<name>A0A1I1VCK6_9RHOB</name>
<dbReference type="InterPro" id="IPR000620">
    <property type="entry name" value="EamA_dom"/>
</dbReference>
<feature type="transmembrane region" description="Helical" evidence="1">
    <location>
        <begin position="186"/>
        <end position="205"/>
    </location>
</feature>
<dbReference type="GO" id="GO:0016020">
    <property type="term" value="C:membrane"/>
    <property type="evidence" value="ECO:0007669"/>
    <property type="project" value="InterPro"/>
</dbReference>
<feature type="transmembrane region" description="Helical" evidence="1">
    <location>
        <begin position="41"/>
        <end position="59"/>
    </location>
</feature>
<feature type="transmembrane region" description="Helical" evidence="1">
    <location>
        <begin position="128"/>
        <end position="147"/>
    </location>
</feature>
<dbReference type="RefSeq" id="WP_093922600.1">
    <property type="nucleotide sequence ID" value="NZ_FOMW01000002.1"/>
</dbReference>
<evidence type="ECO:0000313" key="4">
    <source>
        <dbReference type="Proteomes" id="UP000198977"/>
    </source>
</evidence>
<protein>
    <submittedName>
        <fullName evidence="3">S-adenosylmethionine uptake transporter</fullName>
    </submittedName>
</protein>
<gene>
    <name evidence="3" type="ORF">SAMN04488523_102396</name>
</gene>
<dbReference type="SUPFAM" id="SSF103481">
    <property type="entry name" value="Multidrug resistance efflux transporter EmrE"/>
    <property type="match status" value="2"/>
</dbReference>
<evidence type="ECO:0000256" key="1">
    <source>
        <dbReference type="SAM" id="Phobius"/>
    </source>
</evidence>
<sequence>MTIAPDTTRLGILFVLAAMLFISVNDMLIKALSGDYPLHELVFARTLIGIGITFIILHYEGGLKLLRTSQPWLHVLRAMMVVMANSAFYAAIVVMPIATANAIYFVAPLFVTLLSIPILGEQVGPRRMAAVLVGFGGVLLMIVPQMASGSGELGWVVLLPVLAAAGYASMAVLTRKLGQSSRASALSIYIQAAFLIVSILVYLIAGDGRFVDQDSGDSMVFLLRAWVWPETADLLPMAGLGVLSAAVGYTASQAYRLARASVVAPFEYVLLIFALFWGWTVFGEWPEPMVFVGAAVIIAAGVYVFLRENRPVPVRRG</sequence>
<evidence type="ECO:0000259" key="2">
    <source>
        <dbReference type="Pfam" id="PF00892"/>
    </source>
</evidence>
<feature type="domain" description="EamA" evidence="2">
    <location>
        <begin position="10"/>
        <end position="142"/>
    </location>
</feature>
<feature type="transmembrane region" description="Helical" evidence="1">
    <location>
        <begin position="98"/>
        <end position="116"/>
    </location>
</feature>
<keyword evidence="4" id="KW-1185">Reference proteome</keyword>
<reference evidence="3 4" key="1">
    <citation type="submission" date="2016-10" db="EMBL/GenBank/DDBJ databases">
        <authorList>
            <person name="de Groot N.N."/>
        </authorList>
    </citation>
    <scope>NUCLEOTIDE SEQUENCE [LARGE SCALE GENOMIC DNA]</scope>
    <source>
        <strain evidence="3 4">DSM 11443</strain>
    </source>
</reference>
<dbReference type="PANTHER" id="PTHR22911:SF103">
    <property type="entry name" value="BLR2811 PROTEIN"/>
    <property type="match status" value="1"/>
</dbReference>
<organism evidence="3 4">
    <name type="scientific">Sulfitobacter brevis</name>
    <dbReference type="NCBI Taxonomy" id="74348"/>
    <lineage>
        <taxon>Bacteria</taxon>
        <taxon>Pseudomonadati</taxon>
        <taxon>Pseudomonadota</taxon>
        <taxon>Alphaproteobacteria</taxon>
        <taxon>Rhodobacterales</taxon>
        <taxon>Roseobacteraceae</taxon>
        <taxon>Sulfitobacter</taxon>
    </lineage>
</organism>
<dbReference type="InterPro" id="IPR037185">
    <property type="entry name" value="EmrE-like"/>
</dbReference>
<dbReference type="PANTHER" id="PTHR22911">
    <property type="entry name" value="ACYL-MALONYL CONDENSING ENZYME-RELATED"/>
    <property type="match status" value="1"/>
</dbReference>
<accession>A0A1I1VCK6</accession>
<dbReference type="Pfam" id="PF00892">
    <property type="entry name" value="EamA"/>
    <property type="match status" value="1"/>
</dbReference>
<keyword evidence="1" id="KW-0472">Membrane</keyword>
<feature type="transmembrane region" description="Helical" evidence="1">
    <location>
        <begin position="12"/>
        <end position="29"/>
    </location>
</feature>
<dbReference type="Proteomes" id="UP000198977">
    <property type="component" value="Unassembled WGS sequence"/>
</dbReference>